<dbReference type="PANTHER" id="PTHR11717:SF7">
    <property type="entry name" value="LOW MOLECULAR WEIGHT PHOSPHOTYROSINE PROTEIN PHOSPHATASE"/>
    <property type="match status" value="1"/>
</dbReference>
<accession>A0A6G8ICP4</accession>
<dbReference type="SMART" id="SM00226">
    <property type="entry name" value="LMWPc"/>
    <property type="match status" value="1"/>
</dbReference>
<feature type="active site" description="Proton donor" evidence="5">
    <location>
        <position position="125"/>
    </location>
</feature>
<evidence type="ECO:0000256" key="1">
    <source>
        <dbReference type="ARBA" id="ARBA00011063"/>
    </source>
</evidence>
<organism evidence="7 8">
    <name type="scientific">Hydrogenophaga crocea</name>
    <dbReference type="NCBI Taxonomy" id="2716225"/>
    <lineage>
        <taxon>Bacteria</taxon>
        <taxon>Pseudomonadati</taxon>
        <taxon>Pseudomonadota</taxon>
        <taxon>Betaproteobacteria</taxon>
        <taxon>Burkholderiales</taxon>
        <taxon>Comamonadaceae</taxon>
        <taxon>Hydrogenophaga</taxon>
    </lineage>
</organism>
<evidence type="ECO:0000313" key="8">
    <source>
        <dbReference type="Proteomes" id="UP000503162"/>
    </source>
</evidence>
<dbReference type="EMBL" id="CP049989">
    <property type="protein sequence ID" value="QIM50838.1"/>
    <property type="molecule type" value="Genomic_DNA"/>
</dbReference>
<dbReference type="KEGG" id="hcz:G9Q37_01195"/>
<evidence type="ECO:0000259" key="6">
    <source>
        <dbReference type="SMART" id="SM00226"/>
    </source>
</evidence>
<protein>
    <recommendedName>
        <fullName evidence="2">protein-tyrosine-phosphatase</fullName>
        <ecNumber evidence="2">3.1.3.48</ecNumber>
    </recommendedName>
</protein>
<reference evidence="7 8" key="1">
    <citation type="submission" date="2020-03" db="EMBL/GenBank/DDBJ databases">
        <title>Hydrogenophaga sp. nov. isolated from cyanobacterial mat.</title>
        <authorList>
            <person name="Thorat V."/>
            <person name="Kirdat K."/>
            <person name="Tiwarekar B."/>
            <person name="Costa E.D."/>
            <person name="Yadav A."/>
        </authorList>
    </citation>
    <scope>NUCLEOTIDE SEQUENCE [LARGE SCALE GENOMIC DNA]</scope>
    <source>
        <strain evidence="7 8">BA0156</strain>
    </source>
</reference>
<comment type="similarity">
    <text evidence="1">Belongs to the low molecular weight phosphotyrosine protein phosphatase family.</text>
</comment>
<dbReference type="Proteomes" id="UP000503162">
    <property type="component" value="Chromosome"/>
</dbReference>
<dbReference type="EC" id="3.1.3.48" evidence="2"/>
<dbReference type="Gene3D" id="3.40.50.2300">
    <property type="match status" value="1"/>
</dbReference>
<evidence type="ECO:0000313" key="7">
    <source>
        <dbReference type="EMBL" id="QIM50838.1"/>
    </source>
</evidence>
<evidence type="ECO:0000256" key="5">
    <source>
        <dbReference type="PIRSR" id="PIRSR617867-1"/>
    </source>
</evidence>
<name>A0A6G8ICP4_9BURK</name>
<dbReference type="InterPro" id="IPR050438">
    <property type="entry name" value="LMW_PTPase"/>
</dbReference>
<sequence>MHQVLLVCMGNICRSPLASAVLQAEVARRGLQQRVGVDSAGVYDGHAGEKADSRARKLARARGYEAIERERARGVTAQDFDRFDLILAMDRSNLRRLQQLCPPEHGHKLHLYLAYAGQGDAEVPDPYYGPVEGFELVLGLCERASGPVLERLLGAPVQTR</sequence>
<dbReference type="AlphaFoldDB" id="A0A6G8ICP4"/>
<dbReference type="CDD" id="cd16343">
    <property type="entry name" value="LMWPTP"/>
    <property type="match status" value="1"/>
</dbReference>
<feature type="active site" description="Nucleophile" evidence="5">
    <location>
        <position position="8"/>
    </location>
</feature>
<dbReference type="InterPro" id="IPR023485">
    <property type="entry name" value="Ptyr_pPase"/>
</dbReference>
<gene>
    <name evidence="7" type="ORF">G9Q37_01195</name>
</gene>
<feature type="active site" evidence="5">
    <location>
        <position position="14"/>
    </location>
</feature>
<dbReference type="InterPro" id="IPR036196">
    <property type="entry name" value="Ptyr_pPase_sf"/>
</dbReference>
<feature type="domain" description="Phosphotyrosine protein phosphatase I" evidence="6">
    <location>
        <begin position="2"/>
        <end position="151"/>
    </location>
</feature>
<dbReference type="PRINTS" id="PR00719">
    <property type="entry name" value="LMWPTPASE"/>
</dbReference>
<keyword evidence="4" id="KW-0904">Protein phosphatase</keyword>
<dbReference type="GO" id="GO:0004725">
    <property type="term" value="F:protein tyrosine phosphatase activity"/>
    <property type="evidence" value="ECO:0007669"/>
    <property type="project" value="UniProtKB-EC"/>
</dbReference>
<keyword evidence="3" id="KW-0378">Hydrolase</keyword>
<dbReference type="SUPFAM" id="SSF52788">
    <property type="entry name" value="Phosphotyrosine protein phosphatases I"/>
    <property type="match status" value="1"/>
</dbReference>
<evidence type="ECO:0000256" key="3">
    <source>
        <dbReference type="ARBA" id="ARBA00022801"/>
    </source>
</evidence>
<dbReference type="RefSeq" id="WP_166223351.1">
    <property type="nucleotide sequence ID" value="NZ_CP049989.1"/>
</dbReference>
<dbReference type="PANTHER" id="PTHR11717">
    <property type="entry name" value="LOW MOLECULAR WEIGHT PROTEIN TYROSINE PHOSPHATASE"/>
    <property type="match status" value="1"/>
</dbReference>
<evidence type="ECO:0000256" key="4">
    <source>
        <dbReference type="ARBA" id="ARBA00022912"/>
    </source>
</evidence>
<dbReference type="InterPro" id="IPR017867">
    <property type="entry name" value="Tyr_phospatase_low_mol_wt"/>
</dbReference>
<evidence type="ECO:0000256" key="2">
    <source>
        <dbReference type="ARBA" id="ARBA00013064"/>
    </source>
</evidence>
<dbReference type="Pfam" id="PF01451">
    <property type="entry name" value="LMWPc"/>
    <property type="match status" value="1"/>
</dbReference>
<keyword evidence="8" id="KW-1185">Reference proteome</keyword>
<proteinExistence type="inferred from homology"/>